<dbReference type="GO" id="GO:0046656">
    <property type="term" value="P:folic acid biosynthetic process"/>
    <property type="evidence" value="ECO:0007669"/>
    <property type="project" value="UniProtKB-KW"/>
</dbReference>
<evidence type="ECO:0000256" key="6">
    <source>
        <dbReference type="ARBA" id="ARBA00023239"/>
    </source>
</evidence>
<evidence type="ECO:0000256" key="4">
    <source>
        <dbReference type="ARBA" id="ARBA00013043"/>
    </source>
</evidence>
<evidence type="ECO:0000256" key="2">
    <source>
        <dbReference type="ARBA" id="ARBA00005013"/>
    </source>
</evidence>
<dbReference type="STRING" id="945553.A0A0D2Q4H0"/>
<evidence type="ECO:0000313" key="10">
    <source>
        <dbReference type="Proteomes" id="UP000054270"/>
    </source>
</evidence>
<evidence type="ECO:0000256" key="5">
    <source>
        <dbReference type="ARBA" id="ARBA00022909"/>
    </source>
</evidence>
<dbReference type="AlphaFoldDB" id="A0A0D2Q4H0"/>
<feature type="domain" description="Dihydroneopterin aldolase/epimerase" evidence="8">
    <location>
        <begin position="146"/>
        <end position="272"/>
    </location>
</feature>
<comment type="pathway">
    <text evidence="2">Cofactor biosynthesis; tetrahydrofolate biosynthesis; 2-amino-4-hydroxy-6-hydroxymethyl-7,8-dihydropteridine diphosphate from 7,8-dihydroneopterin triphosphate: step 3/4.</text>
</comment>
<dbReference type="Pfam" id="PF02152">
    <property type="entry name" value="FolB"/>
    <property type="match status" value="1"/>
</dbReference>
<reference evidence="10" key="1">
    <citation type="submission" date="2014-04" db="EMBL/GenBank/DDBJ databases">
        <title>Evolutionary Origins and Diversification of the Mycorrhizal Mutualists.</title>
        <authorList>
            <consortium name="DOE Joint Genome Institute"/>
            <consortium name="Mycorrhizal Genomics Consortium"/>
            <person name="Kohler A."/>
            <person name="Kuo A."/>
            <person name="Nagy L.G."/>
            <person name="Floudas D."/>
            <person name="Copeland A."/>
            <person name="Barry K.W."/>
            <person name="Cichocki N."/>
            <person name="Veneault-Fourrey C."/>
            <person name="LaButti K."/>
            <person name="Lindquist E.A."/>
            <person name="Lipzen A."/>
            <person name="Lundell T."/>
            <person name="Morin E."/>
            <person name="Murat C."/>
            <person name="Riley R."/>
            <person name="Ohm R."/>
            <person name="Sun H."/>
            <person name="Tunlid A."/>
            <person name="Henrissat B."/>
            <person name="Grigoriev I.V."/>
            <person name="Hibbett D.S."/>
            <person name="Martin F."/>
        </authorList>
    </citation>
    <scope>NUCLEOTIDE SEQUENCE [LARGE SCALE GENOMIC DNA]</scope>
    <source>
        <strain evidence="10">FD-334 SS-4</strain>
    </source>
</reference>
<dbReference type="Gene3D" id="3.30.1130.10">
    <property type="match status" value="2"/>
</dbReference>
<evidence type="ECO:0000256" key="7">
    <source>
        <dbReference type="ARBA" id="ARBA00032903"/>
    </source>
</evidence>
<dbReference type="InterPro" id="IPR043133">
    <property type="entry name" value="GTP-CH-I_C/QueF"/>
</dbReference>
<dbReference type="EC" id="4.1.2.25" evidence="4"/>
<evidence type="ECO:0000256" key="1">
    <source>
        <dbReference type="ARBA" id="ARBA00001353"/>
    </source>
</evidence>
<evidence type="ECO:0000256" key="3">
    <source>
        <dbReference type="ARBA" id="ARBA00005708"/>
    </source>
</evidence>
<dbReference type="PANTHER" id="PTHR42844:SF1">
    <property type="entry name" value="DIHYDRONEOPTERIN ALDOLASE 1-RELATED"/>
    <property type="match status" value="1"/>
</dbReference>
<dbReference type="PANTHER" id="PTHR42844">
    <property type="entry name" value="DIHYDRONEOPTERIN ALDOLASE 1-RELATED"/>
    <property type="match status" value="1"/>
</dbReference>
<comment type="similarity">
    <text evidence="3">Belongs to the DHNA family.</text>
</comment>
<dbReference type="GO" id="GO:0005737">
    <property type="term" value="C:cytoplasm"/>
    <property type="evidence" value="ECO:0007669"/>
    <property type="project" value="TreeGrafter"/>
</dbReference>
<accession>A0A0D2Q4H0</accession>
<dbReference type="InterPro" id="IPR006157">
    <property type="entry name" value="FolB_dom"/>
</dbReference>
<keyword evidence="10" id="KW-1185">Reference proteome</keyword>
<proteinExistence type="inferred from homology"/>
<evidence type="ECO:0000259" key="8">
    <source>
        <dbReference type="SMART" id="SM00905"/>
    </source>
</evidence>
<organism evidence="9 10">
    <name type="scientific">Hypholoma sublateritium (strain FD-334 SS-4)</name>
    <dbReference type="NCBI Taxonomy" id="945553"/>
    <lineage>
        <taxon>Eukaryota</taxon>
        <taxon>Fungi</taxon>
        <taxon>Dikarya</taxon>
        <taxon>Basidiomycota</taxon>
        <taxon>Agaricomycotina</taxon>
        <taxon>Agaricomycetes</taxon>
        <taxon>Agaricomycetidae</taxon>
        <taxon>Agaricales</taxon>
        <taxon>Agaricineae</taxon>
        <taxon>Strophariaceae</taxon>
        <taxon>Hypholoma</taxon>
    </lineage>
</organism>
<dbReference type="Proteomes" id="UP000054270">
    <property type="component" value="Unassembled WGS sequence"/>
</dbReference>
<evidence type="ECO:0000313" key="9">
    <source>
        <dbReference type="EMBL" id="KJA26495.1"/>
    </source>
</evidence>
<dbReference type="EMBL" id="KN817527">
    <property type="protein sequence ID" value="KJA26495.1"/>
    <property type="molecule type" value="Genomic_DNA"/>
</dbReference>
<dbReference type="OrthoDB" id="5425486at2759"/>
<name>A0A0D2Q4H0_HYPSF</name>
<keyword evidence="6" id="KW-0456">Lyase</keyword>
<dbReference type="OMA" id="PCLIGVN"/>
<keyword evidence="5" id="KW-0289">Folate biosynthesis</keyword>
<feature type="domain" description="Dihydroneopterin aldolase/epimerase" evidence="8">
    <location>
        <begin position="12"/>
        <end position="131"/>
    </location>
</feature>
<dbReference type="InterPro" id="IPR006156">
    <property type="entry name" value="Dihydroneopterin_aldolase"/>
</dbReference>
<protein>
    <recommendedName>
        <fullName evidence="4">dihydroneopterin aldolase</fullName>
        <ecNumber evidence="4">4.1.2.25</ecNumber>
    </recommendedName>
    <alternativeName>
        <fullName evidence="7">7,8-dihydroneopterin aldolase</fullName>
    </alternativeName>
</protein>
<dbReference type="GO" id="GO:0004150">
    <property type="term" value="F:dihydroneopterin aldolase activity"/>
    <property type="evidence" value="ECO:0007669"/>
    <property type="project" value="UniProtKB-EC"/>
</dbReference>
<gene>
    <name evidence="9" type="ORF">HYPSUDRAFT_36200</name>
</gene>
<dbReference type="SUPFAM" id="SSF55620">
    <property type="entry name" value="Tetrahydrobiopterin biosynthesis enzymes-like"/>
    <property type="match status" value="2"/>
</dbReference>
<comment type="catalytic activity">
    <reaction evidence="1">
        <text>7,8-dihydroneopterin = 6-hydroxymethyl-7,8-dihydropterin + glycolaldehyde</text>
        <dbReference type="Rhea" id="RHEA:10540"/>
        <dbReference type="ChEBI" id="CHEBI:17001"/>
        <dbReference type="ChEBI" id="CHEBI:17071"/>
        <dbReference type="ChEBI" id="CHEBI:44841"/>
        <dbReference type="EC" id="4.1.2.25"/>
    </reaction>
</comment>
<sequence>MPNILPATTDLVFVDTFRVEATLGEDCWGRARAQPVAISVYLHLHPAFLQTAGRTDDVRDSVHYGHLAKEVARLVRAKSESVQPAFDGPDALIKAVSDAAFVLAGEAAAAARVVLSVPKMVLLASGFSVDATTVKGVPNVVTEKKVLVEDIIIPVLIGVNPPERESKQRVIVNITFYEKLEAGGPVNYREIVSKVAKVCRCSLLLVYRRLVADGSHNQQEIEATSYLTLEKFVMDIVRSSCLASDKIEAVTARAQKPSALSFAQSSGVEITRRREVFTT</sequence>
<dbReference type="SMART" id="SM00905">
    <property type="entry name" value="FolB"/>
    <property type="match status" value="2"/>
</dbReference>